<accession>A0A7L9FJC4</accession>
<dbReference type="InParanoid" id="A0A7L9FJC4"/>
<dbReference type="AlphaFoldDB" id="A0A7L9FJC4"/>
<name>A0A7L9FJC4_9CREN</name>
<dbReference type="RefSeq" id="WP_192818996.1">
    <property type="nucleotide sequence ID" value="NZ_CP062310.1"/>
</dbReference>
<organism evidence="1 2">
    <name type="scientific">Infirmifilum lucidum</name>
    <dbReference type="NCBI Taxonomy" id="2776706"/>
    <lineage>
        <taxon>Archaea</taxon>
        <taxon>Thermoproteota</taxon>
        <taxon>Thermoprotei</taxon>
        <taxon>Thermofilales</taxon>
        <taxon>Thermofilaceae</taxon>
        <taxon>Infirmifilum</taxon>
    </lineage>
</organism>
<dbReference type="KEGG" id="thel:IG193_00720"/>
<sequence length="204" mass="22818">MLYEHLPRSFDEYTAILRDSVISSPEDRKKMIDVLNRGADEIIPKLDIDDMLSSTLQWFTQISREVESIKQSLAKNMEDISANLKECMKVARKQVGFALDEEGIKTKTLVSAAINTGSTHVLCANLIPVALIVEVYYMATRYPDEGEIPEKLLKRDTQGEILKAARKTLEALEEGTKSLGTLKSLSERNTGIKQAVESLGIHFC</sequence>
<dbReference type="EMBL" id="CP062310">
    <property type="protein sequence ID" value="QOJ79024.1"/>
    <property type="molecule type" value="Genomic_DNA"/>
</dbReference>
<gene>
    <name evidence="1" type="ORF">IG193_00720</name>
</gene>
<dbReference type="Gene3D" id="1.20.120.330">
    <property type="entry name" value="Nucleotidyltransferases domain 2"/>
    <property type="match status" value="1"/>
</dbReference>
<keyword evidence="2" id="KW-1185">Reference proteome</keyword>
<dbReference type="SUPFAM" id="SSF81593">
    <property type="entry name" value="Nucleotidyltransferase substrate binding subunit/domain"/>
    <property type="match status" value="1"/>
</dbReference>
<evidence type="ECO:0000313" key="1">
    <source>
        <dbReference type="EMBL" id="QOJ79024.1"/>
    </source>
</evidence>
<reference evidence="1 2" key="1">
    <citation type="submission" date="2020-10" db="EMBL/GenBank/DDBJ databases">
        <title>Thermofilum lucidum 3507LT sp. nov. a novel member of Thermofilaceae family isolated from Chile hot spring, and proposal of description order Thermofilales.</title>
        <authorList>
            <person name="Zayulina K.S."/>
            <person name="Elcheninov A.G."/>
            <person name="Toshchakov S.V."/>
            <person name="Kublanov I.V."/>
        </authorList>
    </citation>
    <scope>NUCLEOTIDE SEQUENCE [LARGE SCALE GENOMIC DNA]</scope>
    <source>
        <strain evidence="1 2">3507LT</strain>
    </source>
</reference>
<dbReference type="Proteomes" id="UP000594121">
    <property type="component" value="Chromosome"/>
</dbReference>
<dbReference type="GeneID" id="59148374"/>
<proteinExistence type="predicted"/>
<protein>
    <submittedName>
        <fullName evidence="1">Uncharacterized protein</fullName>
    </submittedName>
</protein>
<evidence type="ECO:0000313" key="2">
    <source>
        <dbReference type="Proteomes" id="UP000594121"/>
    </source>
</evidence>